<dbReference type="AlphaFoldDB" id="F6Q0X6"/>
<evidence type="ECO:0000256" key="7">
    <source>
        <dbReference type="SAM" id="Coils"/>
    </source>
</evidence>
<keyword evidence="1" id="KW-0433">Leucine-rich repeat</keyword>
<dbReference type="SUPFAM" id="SSF47769">
    <property type="entry name" value="SAM/Pointed domain"/>
    <property type="match status" value="1"/>
</dbReference>
<keyword evidence="4 6" id="KW-0863">Zinc-finger</keyword>
<dbReference type="PROSITE" id="PS50105">
    <property type="entry name" value="SAM_DOMAIN"/>
    <property type="match status" value="1"/>
</dbReference>
<dbReference type="InterPro" id="IPR050216">
    <property type="entry name" value="LRR_domain-containing"/>
</dbReference>
<dbReference type="InParanoid" id="F6Q0X6"/>
<dbReference type="OMA" id="LWCSSEC"/>
<dbReference type="CDD" id="cd09523">
    <property type="entry name" value="SAM_TAL"/>
    <property type="match status" value="1"/>
</dbReference>
<evidence type="ECO:0000259" key="10">
    <source>
        <dbReference type="PROSITE" id="PS50105"/>
    </source>
</evidence>
<dbReference type="FunFam" id="3.30.40.10:FF:000110">
    <property type="entry name" value="E3 ubiquitin-protein ligase RNF34 isoform X1"/>
    <property type="match status" value="1"/>
</dbReference>
<evidence type="ECO:0000256" key="1">
    <source>
        <dbReference type="ARBA" id="ARBA00022614"/>
    </source>
</evidence>
<evidence type="ECO:0000256" key="4">
    <source>
        <dbReference type="ARBA" id="ARBA00022771"/>
    </source>
</evidence>
<dbReference type="InterPro" id="IPR013083">
    <property type="entry name" value="Znf_RING/FYVE/PHD"/>
</dbReference>
<dbReference type="EMBL" id="EAAA01002990">
    <property type="status" value="NOT_ANNOTATED_CDS"/>
    <property type="molecule type" value="Genomic_DNA"/>
</dbReference>
<evidence type="ECO:0000259" key="9">
    <source>
        <dbReference type="PROSITE" id="PS50089"/>
    </source>
</evidence>
<dbReference type="CDD" id="cd16647">
    <property type="entry name" value="mRING-HC-C3HC5_NEU1"/>
    <property type="match status" value="1"/>
</dbReference>
<dbReference type="Pfam" id="PF13920">
    <property type="entry name" value="zf-C3HC4_3"/>
    <property type="match status" value="1"/>
</dbReference>
<dbReference type="Gene3D" id="3.30.40.10">
    <property type="entry name" value="Zinc/RING finger domain, C3HC4 (zinc finger)"/>
    <property type="match status" value="1"/>
</dbReference>
<dbReference type="Pfam" id="PF23598">
    <property type="entry name" value="LRR_14"/>
    <property type="match status" value="1"/>
</dbReference>
<organism evidence="11 12">
    <name type="scientific">Ciona intestinalis</name>
    <name type="common">Transparent sea squirt</name>
    <name type="synonym">Ascidia intestinalis</name>
    <dbReference type="NCBI Taxonomy" id="7719"/>
    <lineage>
        <taxon>Eukaryota</taxon>
        <taxon>Metazoa</taxon>
        <taxon>Chordata</taxon>
        <taxon>Tunicata</taxon>
        <taxon>Ascidiacea</taxon>
        <taxon>Phlebobranchia</taxon>
        <taxon>Cionidae</taxon>
        <taxon>Ciona</taxon>
    </lineage>
</organism>
<evidence type="ECO:0000256" key="2">
    <source>
        <dbReference type="ARBA" id="ARBA00022723"/>
    </source>
</evidence>
<dbReference type="InterPro" id="IPR001611">
    <property type="entry name" value="Leu-rich_rpt"/>
</dbReference>
<keyword evidence="3" id="KW-0677">Repeat</keyword>
<sequence length="722" mass="82899">MPLGRFGSKKQSKNAKRRFEHLMVMAKENPDRIFDLSDCELHEVPNLMFSQCRVLLTESLLLHSNLLKSLKHGGKMSCLTSLRVLDLHNNRIALLPKDIGVLSNLQVFNIENNRITELPDSIGDLKKLQSLLAKDNQLNSLPTTISGMESLRTLDISGTNKVLYLPKTLCKVRTLEVLVLSNPAVMEYPHSMVACEGLEAIQKFICKDTGIEYIPPSHATFKVLDSSATTSSSSSKQTAAANLQLYQSSMDQYQRSKDEKMKQQLEIERSIAEQQREQAYLTAKAKHEKAKENAFLKQEQAVFDRSISEQQKKTEIERQEMMKTLTQVEEEASRLVNKLVSMNIGAKQREEMLEGMERERMEQEERFKVTQEDIDKLRKKETLAAMQSVLADNAHYAIAIKKYLGEQDHMTRQAQQTLGADNELIEHELKRQQWNQGVLVDQILHEESLQKEAFIMLKLQHDAVQARLVDQIGQLQGELIRLTQIEAQRNKHRIDQDKQTLSLIRNELTDLLIQLLKEKDHREEMVKSRLVEMEQQREDDQVDFWLVQYQKLLDTKPEVLVQKEHGVDPQIVRLLQRSDAAHHLSAFARHHITMDTITTLDDEKLRSLGVFEIGLRENILREIEELYIQRKKVDLPTPDEEHPPPTAPVEQSTSQDPDVVQPTAPSESQEEENECVVCLDRNSDTIFLPCGHVCACFICSTQLQSCPMCRSDVTQKIKIFRS</sequence>
<dbReference type="Gene3D" id="3.80.10.10">
    <property type="entry name" value="Ribonuclease Inhibitor"/>
    <property type="match status" value="1"/>
</dbReference>
<reference evidence="11" key="3">
    <citation type="submission" date="2025-08" db="UniProtKB">
        <authorList>
            <consortium name="Ensembl"/>
        </authorList>
    </citation>
    <scope>IDENTIFICATION</scope>
</reference>
<dbReference type="Ensembl" id="ENSCINT00000013345.3">
    <property type="protein sequence ID" value="ENSCINP00000013345.3"/>
    <property type="gene ID" value="ENSCING00000006499.3"/>
</dbReference>
<dbReference type="SMART" id="SM00364">
    <property type="entry name" value="LRR_BAC"/>
    <property type="match status" value="2"/>
</dbReference>
<evidence type="ECO:0000313" key="12">
    <source>
        <dbReference type="Proteomes" id="UP000008144"/>
    </source>
</evidence>
<reference evidence="12" key="1">
    <citation type="journal article" date="2002" name="Science">
        <title>The draft genome of Ciona intestinalis: insights into chordate and vertebrate origins.</title>
        <authorList>
            <person name="Dehal P."/>
            <person name="Satou Y."/>
            <person name="Campbell R.K."/>
            <person name="Chapman J."/>
            <person name="Degnan B."/>
            <person name="De Tomaso A."/>
            <person name="Davidson B."/>
            <person name="Di Gregorio A."/>
            <person name="Gelpke M."/>
            <person name="Goodstein D.M."/>
            <person name="Harafuji N."/>
            <person name="Hastings K.E."/>
            <person name="Ho I."/>
            <person name="Hotta K."/>
            <person name="Huang W."/>
            <person name="Kawashima T."/>
            <person name="Lemaire P."/>
            <person name="Martinez D."/>
            <person name="Meinertzhagen I.A."/>
            <person name="Necula S."/>
            <person name="Nonaka M."/>
            <person name="Putnam N."/>
            <person name="Rash S."/>
            <person name="Saiga H."/>
            <person name="Satake M."/>
            <person name="Terry A."/>
            <person name="Yamada L."/>
            <person name="Wang H.G."/>
            <person name="Awazu S."/>
            <person name="Azumi K."/>
            <person name="Boore J."/>
            <person name="Branno M."/>
            <person name="Chin-Bow S."/>
            <person name="DeSantis R."/>
            <person name="Doyle S."/>
            <person name="Francino P."/>
            <person name="Keys D.N."/>
            <person name="Haga S."/>
            <person name="Hayashi H."/>
            <person name="Hino K."/>
            <person name="Imai K.S."/>
            <person name="Inaba K."/>
            <person name="Kano S."/>
            <person name="Kobayashi K."/>
            <person name="Kobayashi M."/>
            <person name="Lee B.I."/>
            <person name="Makabe K.W."/>
            <person name="Manohar C."/>
            <person name="Matassi G."/>
            <person name="Medina M."/>
            <person name="Mochizuki Y."/>
            <person name="Mount S."/>
            <person name="Morishita T."/>
            <person name="Miura S."/>
            <person name="Nakayama A."/>
            <person name="Nishizaka S."/>
            <person name="Nomoto H."/>
            <person name="Ohta F."/>
            <person name="Oishi K."/>
            <person name="Rigoutsos I."/>
            <person name="Sano M."/>
            <person name="Sasaki A."/>
            <person name="Sasakura Y."/>
            <person name="Shoguchi E."/>
            <person name="Shin-i T."/>
            <person name="Spagnuolo A."/>
            <person name="Stainier D."/>
            <person name="Suzuki M.M."/>
            <person name="Tassy O."/>
            <person name="Takatori N."/>
            <person name="Tokuoka M."/>
            <person name="Yagi K."/>
            <person name="Yoshizaki F."/>
            <person name="Wada S."/>
            <person name="Zhang C."/>
            <person name="Hyatt P.D."/>
            <person name="Larimer F."/>
            <person name="Detter C."/>
            <person name="Doggett N."/>
            <person name="Glavina T."/>
            <person name="Hawkins T."/>
            <person name="Richardson P."/>
            <person name="Lucas S."/>
            <person name="Kohara Y."/>
            <person name="Levine M."/>
            <person name="Satoh N."/>
            <person name="Rokhsar D.S."/>
        </authorList>
    </citation>
    <scope>NUCLEOTIDE SEQUENCE [LARGE SCALE GENOMIC DNA]</scope>
</reference>
<dbReference type="FunFam" id="1.10.150.50:FF:000179">
    <property type="entry name" value="Predicted protein"/>
    <property type="match status" value="1"/>
</dbReference>
<dbReference type="PANTHER" id="PTHR48051">
    <property type="match status" value="1"/>
</dbReference>
<dbReference type="InterPro" id="IPR032675">
    <property type="entry name" value="LRR_dom_sf"/>
</dbReference>
<dbReference type="SMART" id="SM00184">
    <property type="entry name" value="RING"/>
    <property type="match status" value="1"/>
</dbReference>
<dbReference type="FunFam" id="3.80.10.10:FF:001145">
    <property type="entry name" value="Leucine-rich repeat and sterile alpha motif-containing 1"/>
    <property type="match status" value="1"/>
</dbReference>
<accession>A0A1W5BCW4</accession>
<dbReference type="PROSITE" id="PS51450">
    <property type="entry name" value="LRR"/>
    <property type="match status" value="2"/>
</dbReference>
<protein>
    <recommendedName>
        <fullName evidence="13">RING-type domain-containing protein</fullName>
    </recommendedName>
</protein>
<dbReference type="Gene3D" id="1.10.150.50">
    <property type="entry name" value="Transcription Factor, Ets-1"/>
    <property type="match status" value="1"/>
</dbReference>
<dbReference type="GeneTree" id="ENSGT00930000151044"/>
<keyword evidence="7" id="KW-0175">Coiled coil</keyword>
<feature type="domain" description="SAM" evidence="10">
    <location>
        <begin position="566"/>
        <end position="629"/>
    </location>
</feature>
<dbReference type="FunCoup" id="F6Q0X6">
    <property type="interactions" value="9"/>
</dbReference>
<dbReference type="InterPro" id="IPR003591">
    <property type="entry name" value="Leu-rich_rpt_typical-subtyp"/>
</dbReference>
<reference evidence="11" key="4">
    <citation type="submission" date="2025-09" db="UniProtKB">
        <authorList>
            <consortium name="Ensembl"/>
        </authorList>
    </citation>
    <scope>IDENTIFICATION</scope>
</reference>
<dbReference type="FunFam" id="1.10.1170.10:FF:000002">
    <property type="entry name" value="Baculoviral IAP repeat containing 7"/>
    <property type="match status" value="1"/>
</dbReference>
<dbReference type="HOGENOM" id="CLU_022990_0_0_1"/>
<dbReference type="SMART" id="SM00369">
    <property type="entry name" value="LRR_TYP"/>
    <property type="match status" value="3"/>
</dbReference>
<accession>F6Q0X6</accession>
<proteinExistence type="predicted"/>
<name>F6Q0X6_CIOIN</name>
<reference evidence="11" key="2">
    <citation type="journal article" date="2008" name="Genome Biol.">
        <title>Improved genome assembly and evidence-based global gene model set for the chordate Ciona intestinalis: new insight into intron and operon populations.</title>
        <authorList>
            <person name="Satou Y."/>
            <person name="Mineta K."/>
            <person name="Ogasawara M."/>
            <person name="Sasakura Y."/>
            <person name="Shoguchi E."/>
            <person name="Ueno K."/>
            <person name="Yamada L."/>
            <person name="Matsumoto J."/>
            <person name="Wasserscheid J."/>
            <person name="Dewar K."/>
            <person name="Wiley G.B."/>
            <person name="Macmil S.L."/>
            <person name="Roe B.A."/>
            <person name="Zeller R.W."/>
            <person name="Hastings K.E."/>
            <person name="Lemaire P."/>
            <person name="Lindquist E."/>
            <person name="Endo T."/>
            <person name="Hotta K."/>
            <person name="Inaba K."/>
        </authorList>
    </citation>
    <scope>NUCLEOTIDE SEQUENCE [LARGE SCALE GENOMIC DNA]</scope>
    <source>
        <strain evidence="11">wild type</strain>
    </source>
</reference>
<dbReference type="InterPro" id="IPR001841">
    <property type="entry name" value="Znf_RING"/>
</dbReference>
<dbReference type="Proteomes" id="UP000008144">
    <property type="component" value="Chromosome 9"/>
</dbReference>
<feature type="coiled-coil region" evidence="7">
    <location>
        <begin position="311"/>
        <end position="380"/>
    </location>
</feature>
<feature type="region of interest" description="Disordered" evidence="8">
    <location>
        <begin position="635"/>
        <end position="672"/>
    </location>
</feature>
<evidence type="ECO:0000256" key="6">
    <source>
        <dbReference type="PROSITE-ProRule" id="PRU00175"/>
    </source>
</evidence>
<evidence type="ECO:0000256" key="5">
    <source>
        <dbReference type="ARBA" id="ARBA00022833"/>
    </source>
</evidence>
<dbReference type="InterPro" id="IPR001660">
    <property type="entry name" value="SAM"/>
</dbReference>
<dbReference type="PANTHER" id="PTHR48051:SF47">
    <property type="entry name" value="LEUCINE RICH REPEAT AND STERILE ALPHA MOTIF CONTAINING 1"/>
    <property type="match status" value="1"/>
</dbReference>
<dbReference type="Pfam" id="PF00536">
    <property type="entry name" value="SAM_1"/>
    <property type="match status" value="1"/>
</dbReference>
<feature type="domain" description="RING-type" evidence="9">
    <location>
        <begin position="675"/>
        <end position="710"/>
    </location>
</feature>
<dbReference type="SUPFAM" id="SSF57850">
    <property type="entry name" value="RING/U-box"/>
    <property type="match status" value="1"/>
</dbReference>
<evidence type="ECO:0008006" key="13">
    <source>
        <dbReference type="Google" id="ProtNLM"/>
    </source>
</evidence>
<keyword evidence="5" id="KW-0862">Zinc</keyword>
<feature type="coiled-coil region" evidence="7">
    <location>
        <begin position="255"/>
        <end position="282"/>
    </location>
</feature>
<dbReference type="InterPro" id="IPR013761">
    <property type="entry name" value="SAM/pointed_sf"/>
</dbReference>
<dbReference type="GO" id="GO:0008270">
    <property type="term" value="F:zinc ion binding"/>
    <property type="evidence" value="ECO:0007669"/>
    <property type="project" value="UniProtKB-KW"/>
</dbReference>
<evidence type="ECO:0000313" key="11">
    <source>
        <dbReference type="Ensembl" id="ENSCINP00000013345.3"/>
    </source>
</evidence>
<keyword evidence="12" id="KW-1185">Reference proteome</keyword>
<dbReference type="PROSITE" id="PS50089">
    <property type="entry name" value="ZF_RING_2"/>
    <property type="match status" value="1"/>
</dbReference>
<evidence type="ECO:0000256" key="3">
    <source>
        <dbReference type="ARBA" id="ARBA00022737"/>
    </source>
</evidence>
<keyword evidence="2" id="KW-0479">Metal-binding</keyword>
<dbReference type="SUPFAM" id="SSF52058">
    <property type="entry name" value="L domain-like"/>
    <property type="match status" value="1"/>
</dbReference>
<evidence type="ECO:0000256" key="8">
    <source>
        <dbReference type="SAM" id="MobiDB-lite"/>
    </source>
</evidence>
<dbReference type="InterPro" id="IPR055414">
    <property type="entry name" value="LRR_R13L4/SHOC2-like"/>
</dbReference>
<dbReference type="STRING" id="7719.ENSCINP00000013345"/>